<dbReference type="PANTHER" id="PTHR43774">
    <property type="entry name" value="PEPTIDE METHIONINE SULFOXIDE REDUCTASE"/>
    <property type="match status" value="1"/>
</dbReference>
<dbReference type="EMBL" id="CP041372">
    <property type="protein sequence ID" value="QKS73231.1"/>
    <property type="molecule type" value="Genomic_DNA"/>
</dbReference>
<evidence type="ECO:0000256" key="5">
    <source>
        <dbReference type="ARBA" id="ARBA00047806"/>
    </source>
</evidence>
<comment type="catalytic activity">
    <reaction evidence="5 8">
        <text>L-methionyl-[protein] + [thioredoxin]-disulfide + H2O = L-methionyl-(S)-S-oxide-[protein] + [thioredoxin]-dithiol</text>
        <dbReference type="Rhea" id="RHEA:14217"/>
        <dbReference type="Rhea" id="RHEA-COMP:10698"/>
        <dbReference type="Rhea" id="RHEA-COMP:10700"/>
        <dbReference type="Rhea" id="RHEA-COMP:12313"/>
        <dbReference type="Rhea" id="RHEA-COMP:12315"/>
        <dbReference type="ChEBI" id="CHEBI:15377"/>
        <dbReference type="ChEBI" id="CHEBI:16044"/>
        <dbReference type="ChEBI" id="CHEBI:29950"/>
        <dbReference type="ChEBI" id="CHEBI:44120"/>
        <dbReference type="ChEBI" id="CHEBI:50058"/>
        <dbReference type="EC" id="1.8.4.11"/>
    </reaction>
</comment>
<keyword evidence="3 8" id="KW-0560">Oxidoreductase</keyword>
<dbReference type="HAMAP" id="MF_01401">
    <property type="entry name" value="MsrA"/>
    <property type="match status" value="1"/>
</dbReference>
<evidence type="ECO:0000313" key="10">
    <source>
        <dbReference type="EMBL" id="QKS73231.1"/>
    </source>
</evidence>
<dbReference type="Pfam" id="PF01641">
    <property type="entry name" value="SelR"/>
    <property type="match status" value="1"/>
</dbReference>
<dbReference type="PROSITE" id="PS51790">
    <property type="entry name" value="MSRB"/>
    <property type="match status" value="1"/>
</dbReference>
<accession>A0A859FK99</accession>
<dbReference type="FunFam" id="2.170.150.20:FF:000003">
    <property type="entry name" value="Peptide methionine sulfoxide reductase MsrB"/>
    <property type="match status" value="1"/>
</dbReference>
<feature type="active site" evidence="8">
    <location>
        <position position="49"/>
    </location>
</feature>
<dbReference type="Pfam" id="PF01625">
    <property type="entry name" value="PMSR"/>
    <property type="match status" value="1"/>
</dbReference>
<evidence type="ECO:0000259" key="9">
    <source>
        <dbReference type="PROSITE" id="PS51790"/>
    </source>
</evidence>
<evidence type="ECO:0000256" key="1">
    <source>
        <dbReference type="ARBA" id="ARBA00005591"/>
    </source>
</evidence>
<dbReference type="Proteomes" id="UP000318138">
    <property type="component" value="Chromosome"/>
</dbReference>
<sequence length="378" mass="43723">MTTLIVFSVLGVIFIPIVYDYFTARSYGSEPLELAENDYREVATFAGGCFWCMEPPFEKLEGVDDAVSGYIGGEEENPAYDDVASGNTGHVEAVQVIYDPSIVSYEDLVQIFWRQINPMDDEGQFVDRGFQYTTGIFYHSDEQREIAEASLEELDASGRFPEPIVTPINEATTFYQAEDYHQNFYLENSVRYDFYRANSGRDDFLDEYWGEDREYEVAAPDSGEIASWRQYEKESEEELRERLTDIQFDVTQNDATEPAFQNEYWRNYEDGIYVDIVSGEPLFSSTHMYDSETGWPSFTQPIMEETIVETTDWKLFYPRTEIRSKYADSHVGHVFNDGPEPTGLRYCMNSAAMQFIPLEEMEDSGYGEFLYLFDETNN</sequence>
<comment type="catalytic activity">
    <reaction evidence="6">
        <text>L-methionyl-[protein] + [thioredoxin]-disulfide + H2O = L-methionyl-(R)-S-oxide-[protein] + [thioredoxin]-dithiol</text>
        <dbReference type="Rhea" id="RHEA:24164"/>
        <dbReference type="Rhea" id="RHEA-COMP:10698"/>
        <dbReference type="Rhea" id="RHEA-COMP:10700"/>
        <dbReference type="Rhea" id="RHEA-COMP:12313"/>
        <dbReference type="Rhea" id="RHEA-COMP:12314"/>
        <dbReference type="ChEBI" id="CHEBI:15377"/>
        <dbReference type="ChEBI" id="CHEBI:16044"/>
        <dbReference type="ChEBI" id="CHEBI:29950"/>
        <dbReference type="ChEBI" id="CHEBI:45764"/>
        <dbReference type="ChEBI" id="CHEBI:50058"/>
        <dbReference type="EC" id="1.8.4.12"/>
    </reaction>
</comment>
<comment type="similarity">
    <text evidence="2">Belongs to the MsrB Met sulfoxide reductase family.</text>
</comment>
<protein>
    <recommendedName>
        <fullName evidence="8">Peptide methionine sulfoxide reductase MsrA</fullName>
        <shortName evidence="8">Protein-methionine-S-oxide reductase</shortName>
        <ecNumber evidence="8">1.8.4.11</ecNumber>
    </recommendedName>
    <alternativeName>
        <fullName evidence="8">Peptide-methionine (S)-S-oxide reductase</fullName>
        <shortName evidence="8">Peptide Met(O) reductase</shortName>
    </alternativeName>
</protein>
<feature type="domain" description="MsrB" evidence="9">
    <location>
        <begin position="236"/>
        <end position="358"/>
    </location>
</feature>
<organism evidence="10 11">
    <name type="scientific">Paenalkalicoccus suaedae</name>
    <dbReference type="NCBI Taxonomy" id="2592382"/>
    <lineage>
        <taxon>Bacteria</taxon>
        <taxon>Bacillati</taxon>
        <taxon>Bacillota</taxon>
        <taxon>Bacilli</taxon>
        <taxon>Bacillales</taxon>
        <taxon>Bacillaceae</taxon>
        <taxon>Paenalkalicoccus</taxon>
    </lineage>
</organism>
<dbReference type="KEGG" id="psua:FLK61_31360"/>
<dbReference type="Gene3D" id="2.170.150.20">
    <property type="entry name" value="Peptide methionine sulfoxide reductase"/>
    <property type="match status" value="1"/>
</dbReference>
<dbReference type="AlphaFoldDB" id="A0A859FK99"/>
<dbReference type="NCBIfam" id="TIGR00357">
    <property type="entry name" value="peptide-methionine (R)-S-oxide reductase MsrB"/>
    <property type="match status" value="1"/>
</dbReference>
<dbReference type="NCBIfam" id="TIGR00401">
    <property type="entry name" value="msrA"/>
    <property type="match status" value="1"/>
</dbReference>
<dbReference type="PANTHER" id="PTHR43774:SF1">
    <property type="entry name" value="PEPTIDE METHIONINE SULFOXIDE REDUCTASE MSRA 2"/>
    <property type="match status" value="1"/>
</dbReference>
<proteinExistence type="inferred from homology"/>
<evidence type="ECO:0000256" key="6">
    <source>
        <dbReference type="ARBA" id="ARBA00048488"/>
    </source>
</evidence>
<comment type="function">
    <text evidence="8">Has an important function as a repair enzyme for proteins that have been inactivated by oxidation. Catalyzes the reversible oxidation-reduction of methionine sulfoxide in proteins to methionine.</text>
</comment>
<evidence type="ECO:0000256" key="8">
    <source>
        <dbReference type="HAMAP-Rule" id="MF_01401"/>
    </source>
</evidence>
<name>A0A859FK99_9BACI</name>
<dbReference type="SUPFAM" id="SSF51316">
    <property type="entry name" value="Mss4-like"/>
    <property type="match status" value="1"/>
</dbReference>
<dbReference type="InterPro" id="IPR002569">
    <property type="entry name" value="Met_Sox_Rdtase_MsrA_dom"/>
</dbReference>
<evidence type="ECO:0000256" key="2">
    <source>
        <dbReference type="ARBA" id="ARBA00007174"/>
    </source>
</evidence>
<reference evidence="11" key="1">
    <citation type="submission" date="2019-07" db="EMBL/GenBank/DDBJ databases">
        <title>Bacillus alkalisoli sp. nov. isolated from saline soil.</title>
        <authorList>
            <person name="Sun J.-Q."/>
            <person name="Xu L."/>
        </authorList>
    </citation>
    <scope>NUCLEOTIDE SEQUENCE [LARGE SCALE GENOMIC DNA]</scope>
    <source>
        <strain evidence="11">M4U3P1</strain>
    </source>
</reference>
<dbReference type="Gene3D" id="3.30.1060.10">
    <property type="entry name" value="Peptide methionine sulphoxide reductase MsrA"/>
    <property type="match status" value="1"/>
</dbReference>
<keyword evidence="11" id="KW-1185">Reference proteome</keyword>
<dbReference type="GO" id="GO:0008113">
    <property type="term" value="F:peptide-methionine (S)-S-oxide reductase activity"/>
    <property type="evidence" value="ECO:0007669"/>
    <property type="project" value="UniProtKB-UniRule"/>
</dbReference>
<keyword evidence="4" id="KW-0511">Multifunctional enzyme</keyword>
<dbReference type="InterPro" id="IPR036509">
    <property type="entry name" value="Met_Sox_Rdtase_MsrA_sf"/>
</dbReference>
<evidence type="ECO:0000313" key="11">
    <source>
        <dbReference type="Proteomes" id="UP000318138"/>
    </source>
</evidence>
<comment type="similarity">
    <text evidence="1 8">Belongs to the MsrA Met sulfoxide reductase family.</text>
</comment>
<evidence type="ECO:0000256" key="3">
    <source>
        <dbReference type="ARBA" id="ARBA00023002"/>
    </source>
</evidence>
<evidence type="ECO:0000256" key="4">
    <source>
        <dbReference type="ARBA" id="ARBA00023268"/>
    </source>
</evidence>
<dbReference type="InterPro" id="IPR011057">
    <property type="entry name" value="Mss4-like_sf"/>
</dbReference>
<dbReference type="InterPro" id="IPR002579">
    <property type="entry name" value="Met_Sox_Rdtase_MsrB_dom"/>
</dbReference>
<dbReference type="SUPFAM" id="SSF55068">
    <property type="entry name" value="Peptide methionine sulfoxide reductase"/>
    <property type="match status" value="1"/>
</dbReference>
<dbReference type="GO" id="GO:0033743">
    <property type="term" value="F:peptide-methionine (R)-S-oxide reductase activity"/>
    <property type="evidence" value="ECO:0007669"/>
    <property type="project" value="UniProtKB-EC"/>
</dbReference>
<comment type="catalytic activity">
    <reaction evidence="7 8">
        <text>[thioredoxin]-disulfide + L-methionine + H2O = L-methionine (S)-S-oxide + [thioredoxin]-dithiol</text>
        <dbReference type="Rhea" id="RHEA:19993"/>
        <dbReference type="Rhea" id="RHEA-COMP:10698"/>
        <dbReference type="Rhea" id="RHEA-COMP:10700"/>
        <dbReference type="ChEBI" id="CHEBI:15377"/>
        <dbReference type="ChEBI" id="CHEBI:29950"/>
        <dbReference type="ChEBI" id="CHEBI:50058"/>
        <dbReference type="ChEBI" id="CHEBI:57844"/>
        <dbReference type="ChEBI" id="CHEBI:58772"/>
        <dbReference type="EC" id="1.8.4.11"/>
    </reaction>
</comment>
<evidence type="ECO:0000256" key="7">
    <source>
        <dbReference type="ARBA" id="ARBA00048782"/>
    </source>
</evidence>
<dbReference type="EC" id="1.8.4.11" evidence="8"/>
<gene>
    <name evidence="10" type="primary">msrB</name>
    <name evidence="8" type="synonym">msrA</name>
    <name evidence="10" type="ORF">FLK61_31360</name>
</gene>